<dbReference type="RefSeq" id="WP_176827784.1">
    <property type="nucleotide sequence ID" value="NZ_FMZV01000001.1"/>
</dbReference>
<proteinExistence type="predicted"/>
<organism evidence="1 2">
    <name type="scientific">Ruegeria marina</name>
    <dbReference type="NCBI Taxonomy" id="639004"/>
    <lineage>
        <taxon>Bacteria</taxon>
        <taxon>Pseudomonadati</taxon>
        <taxon>Pseudomonadota</taxon>
        <taxon>Alphaproteobacteria</taxon>
        <taxon>Rhodobacterales</taxon>
        <taxon>Roseobacteraceae</taxon>
        <taxon>Ruegeria</taxon>
    </lineage>
</organism>
<dbReference type="Gene3D" id="1.20.1260.10">
    <property type="match status" value="1"/>
</dbReference>
<dbReference type="EMBL" id="FMZV01000001">
    <property type="protein sequence ID" value="SDC03588.1"/>
    <property type="molecule type" value="Genomic_DNA"/>
</dbReference>
<dbReference type="STRING" id="639004.SAMN04488239_10172"/>
<reference evidence="2" key="1">
    <citation type="submission" date="2016-10" db="EMBL/GenBank/DDBJ databases">
        <authorList>
            <person name="Varghese N."/>
            <person name="Submissions S."/>
        </authorList>
    </citation>
    <scope>NUCLEOTIDE SEQUENCE [LARGE SCALE GENOMIC DNA]</scope>
    <source>
        <strain evidence="2">CGMCC 1.9108</strain>
    </source>
</reference>
<dbReference type="InterPro" id="IPR009078">
    <property type="entry name" value="Ferritin-like_SF"/>
</dbReference>
<dbReference type="InterPro" id="IPR010287">
    <property type="entry name" value="DUF892_YciF-like"/>
</dbReference>
<name>A0A1G6IAW7_9RHOB</name>
<dbReference type="PANTHER" id="PTHR30565">
    <property type="entry name" value="PROTEIN YCIF"/>
    <property type="match status" value="1"/>
</dbReference>
<dbReference type="Pfam" id="PF05974">
    <property type="entry name" value="DUF892"/>
    <property type="match status" value="1"/>
</dbReference>
<dbReference type="PANTHER" id="PTHR30565:SF9">
    <property type="entry name" value="PROTEIN YCIF"/>
    <property type="match status" value="1"/>
</dbReference>
<dbReference type="Proteomes" id="UP000199628">
    <property type="component" value="Unassembled WGS sequence"/>
</dbReference>
<dbReference type="AlphaFoldDB" id="A0A1G6IAW7"/>
<dbReference type="InterPro" id="IPR047114">
    <property type="entry name" value="YciF"/>
</dbReference>
<accession>A0A1G6IAW7</accession>
<protein>
    <submittedName>
        <fullName evidence="1">Ferritin-like metal-binding protein YciE</fullName>
    </submittedName>
</protein>
<evidence type="ECO:0000313" key="2">
    <source>
        <dbReference type="Proteomes" id="UP000199628"/>
    </source>
</evidence>
<evidence type="ECO:0000313" key="1">
    <source>
        <dbReference type="EMBL" id="SDC03588.1"/>
    </source>
</evidence>
<gene>
    <name evidence="1" type="ORF">SAMN04488239_10172</name>
</gene>
<dbReference type="InterPro" id="IPR012347">
    <property type="entry name" value="Ferritin-like"/>
</dbReference>
<sequence length="163" mass="17766">MKVNDFQDLYIAELSELRSVEAQMADHLGALATQATNTSLADAITAHRNATENHRDRIDTLLQGHGATAGDSHDDASMHAILAETDKWAEMIDDSNLRDAGLIASLQRMEHYEIAVLGTLASWASKLGYDHDATVLSGILEDDKVCDARLTQIAQNGIDTKLH</sequence>
<dbReference type="SUPFAM" id="SSF47240">
    <property type="entry name" value="Ferritin-like"/>
    <property type="match status" value="1"/>
</dbReference>
<keyword evidence="2" id="KW-1185">Reference proteome</keyword>